<feature type="transmembrane region" description="Helical" evidence="11">
    <location>
        <begin position="771"/>
        <end position="794"/>
    </location>
</feature>
<keyword evidence="8" id="KW-1278">Translocase</keyword>
<evidence type="ECO:0000256" key="8">
    <source>
        <dbReference type="ARBA" id="ARBA00022967"/>
    </source>
</evidence>
<evidence type="ECO:0000256" key="3">
    <source>
        <dbReference type="ARBA" id="ARBA00022553"/>
    </source>
</evidence>
<gene>
    <name evidence="14" type="ORF">EXD82_04830</name>
</gene>
<name>A0A544QVL4_9FIRM</name>
<reference evidence="14 15" key="1">
    <citation type="submission" date="2019-02" db="EMBL/GenBank/DDBJ databases">
        <title>Peptostreptococcaceae bacterium ZHW00191 nov., a new bacterium isolated from the human gut.</title>
        <authorList>
            <person name="Zhou H.-W."/>
            <person name="Chen X.-J."/>
        </authorList>
    </citation>
    <scope>NUCLEOTIDE SEQUENCE [LARGE SCALE GENOMIC DNA]</scope>
    <source>
        <strain evidence="14 15">ZHW00191</strain>
    </source>
</reference>
<keyword evidence="10 11" id="KW-0472">Membrane</keyword>
<evidence type="ECO:0000256" key="9">
    <source>
        <dbReference type="ARBA" id="ARBA00022989"/>
    </source>
</evidence>
<evidence type="ECO:0000259" key="12">
    <source>
        <dbReference type="Pfam" id="PF00122"/>
    </source>
</evidence>
<keyword evidence="3" id="KW-0597">Phosphoprotein</keyword>
<feature type="transmembrane region" description="Helical" evidence="11">
    <location>
        <begin position="237"/>
        <end position="264"/>
    </location>
</feature>
<dbReference type="NCBIfam" id="TIGR01494">
    <property type="entry name" value="ATPase_P-type"/>
    <property type="match status" value="1"/>
</dbReference>
<dbReference type="InterPro" id="IPR006415">
    <property type="entry name" value="P-type_ATPase_IIIB"/>
</dbReference>
<dbReference type="InterPro" id="IPR008250">
    <property type="entry name" value="ATPase_P-typ_transduc_dom_A_sf"/>
</dbReference>
<evidence type="ECO:0000313" key="14">
    <source>
        <dbReference type="EMBL" id="TQQ84732.1"/>
    </source>
</evidence>
<evidence type="ECO:0000256" key="1">
    <source>
        <dbReference type="ARBA" id="ARBA00004651"/>
    </source>
</evidence>
<dbReference type="InterPro" id="IPR001757">
    <property type="entry name" value="P_typ_ATPase"/>
</dbReference>
<evidence type="ECO:0000256" key="6">
    <source>
        <dbReference type="ARBA" id="ARBA00022840"/>
    </source>
</evidence>
<evidence type="ECO:0000259" key="13">
    <source>
        <dbReference type="Pfam" id="PF00689"/>
    </source>
</evidence>
<dbReference type="InterPro" id="IPR023299">
    <property type="entry name" value="ATPase_P-typ_cyto_dom_N"/>
</dbReference>
<comment type="subcellular location">
    <subcellularLocation>
        <location evidence="1">Cell membrane</location>
        <topology evidence="1">Multi-pass membrane protein</topology>
    </subcellularLocation>
</comment>
<feature type="transmembrane region" description="Helical" evidence="11">
    <location>
        <begin position="636"/>
        <end position="655"/>
    </location>
</feature>
<feature type="transmembrane region" description="Helical" evidence="11">
    <location>
        <begin position="689"/>
        <end position="714"/>
    </location>
</feature>
<dbReference type="InterPro" id="IPR006068">
    <property type="entry name" value="ATPase_P-typ_cation-transptr_C"/>
</dbReference>
<feature type="transmembrane region" description="Helical" evidence="11">
    <location>
        <begin position="44"/>
        <end position="64"/>
    </location>
</feature>
<keyword evidence="5" id="KW-0547">Nucleotide-binding</keyword>
<dbReference type="SUPFAM" id="SSF56784">
    <property type="entry name" value="HAD-like"/>
    <property type="match status" value="1"/>
</dbReference>
<sequence>MNKKFISNEFRRIFFNPFTVILIFITITFFIINILNNTSENIAAFSYEILLRIIIISAALYFIAEHKRRKEYSYIKNDIDTYIRVRKNNSIMIVNPSELSIGDIVVISAGERVPADIELISSNNLFVSQAAINGESNVIEKFPSESNSNDSLDFIDIYRNDMVFAESLVISGTGEGIVKSIGKSTVYEKTNTRVKTNVKKSIFKDGSYSIMFVLIKFSLVIFPLVFILAVINSKEIIHATLFAISTVIGLVPELLPMVMAVSILKGSTILYKKRAVLKSIESMRTMSDMDILCIDKTGTLTNENLIPEYYMDILGNESKTTLEYAYINSFFSSVAKNPIDESILSSVKAGFGEDYCNVIKEKYCKYAESPFEYKNKISGVTISDKDNKRKKIIKGDIDSIIEMCSYFIYNNRTYPFSEDALKNVKLITEELFEDGMKVIGVAEKNEKLETEKDYILVGYIAFFDAPKKEAFAAIEKIKKLGVSIKVLSGDKKEVTSSICKRLNIDSNKIITGNEISKIKDDELKMIVDKYNIYAELSPYDKTRIVDILKEKNTVGFLGDGINDVGAISNADVGISVDTATDAAKYAAEVIVIGKKLSVVADSISESRNVFINILDYVRIAASSNFGNIISIRFARAFLPFMPMSAVQILFMNLIYDTMCMLFPLSKSRQKKVSSKVKWGGEKLAVFMRFFGPISSIFDIITFAIMFFVICPYVCGVESFNNISDLYMQNKFISVFQTGWFIESIRSQIIVLNILKTDENIINNIKESISTWVIGFAVIIISILITTNPLFISIGFQKLPFIYYIYIIPVIIIYSVFISFRKRKYIIKYGFQEV</sequence>
<evidence type="ECO:0000256" key="2">
    <source>
        <dbReference type="ARBA" id="ARBA00022475"/>
    </source>
</evidence>
<dbReference type="Gene3D" id="1.20.1110.10">
    <property type="entry name" value="Calcium-transporting ATPase, transmembrane domain"/>
    <property type="match status" value="1"/>
</dbReference>
<proteinExistence type="predicted"/>
<dbReference type="InterPro" id="IPR023214">
    <property type="entry name" value="HAD_sf"/>
</dbReference>
<evidence type="ECO:0000256" key="4">
    <source>
        <dbReference type="ARBA" id="ARBA00022692"/>
    </source>
</evidence>
<feature type="transmembrane region" description="Helical" evidence="11">
    <location>
        <begin position="12"/>
        <end position="32"/>
    </location>
</feature>
<comment type="caution">
    <text evidence="14">The sequence shown here is derived from an EMBL/GenBank/DDBJ whole genome shotgun (WGS) entry which is preliminary data.</text>
</comment>
<dbReference type="PANTHER" id="PTHR42861">
    <property type="entry name" value="CALCIUM-TRANSPORTING ATPASE"/>
    <property type="match status" value="1"/>
</dbReference>
<dbReference type="RefSeq" id="WP_142535787.1">
    <property type="nucleotide sequence ID" value="NZ_SGJB01000007.1"/>
</dbReference>
<dbReference type="Pfam" id="PF00122">
    <property type="entry name" value="E1-E2_ATPase"/>
    <property type="match status" value="1"/>
</dbReference>
<dbReference type="EMBL" id="SGJB01000007">
    <property type="protein sequence ID" value="TQQ84732.1"/>
    <property type="molecule type" value="Genomic_DNA"/>
</dbReference>
<feature type="transmembrane region" description="Helical" evidence="11">
    <location>
        <begin position="208"/>
        <end position="231"/>
    </location>
</feature>
<keyword evidence="4 11" id="KW-0812">Transmembrane</keyword>
<dbReference type="Pfam" id="PF13246">
    <property type="entry name" value="Cation_ATPase"/>
    <property type="match status" value="1"/>
</dbReference>
<accession>A0A544QVL4</accession>
<dbReference type="InterPro" id="IPR044492">
    <property type="entry name" value="P_typ_ATPase_HD_dom"/>
</dbReference>
<feature type="domain" description="P-type ATPase A" evidence="12">
    <location>
        <begin position="83"/>
        <end position="191"/>
    </location>
</feature>
<feature type="domain" description="Cation-transporting P-type ATPase C-terminal" evidence="13">
    <location>
        <begin position="640"/>
        <end position="822"/>
    </location>
</feature>
<keyword evidence="9 11" id="KW-1133">Transmembrane helix</keyword>
<dbReference type="InterPro" id="IPR018303">
    <property type="entry name" value="ATPase_P-typ_P_site"/>
</dbReference>
<keyword evidence="7" id="KW-0460">Magnesium</keyword>
<dbReference type="SUPFAM" id="SSF81653">
    <property type="entry name" value="Calcium ATPase, transduction domain A"/>
    <property type="match status" value="1"/>
</dbReference>
<dbReference type="InterPro" id="IPR059000">
    <property type="entry name" value="ATPase_P-type_domA"/>
</dbReference>
<dbReference type="GO" id="GO:0005886">
    <property type="term" value="C:plasma membrane"/>
    <property type="evidence" value="ECO:0007669"/>
    <property type="project" value="UniProtKB-SubCell"/>
</dbReference>
<dbReference type="GO" id="GO:0005524">
    <property type="term" value="F:ATP binding"/>
    <property type="evidence" value="ECO:0007669"/>
    <property type="project" value="UniProtKB-KW"/>
</dbReference>
<keyword evidence="15" id="KW-1185">Reference proteome</keyword>
<keyword evidence="2" id="KW-1003">Cell membrane</keyword>
<dbReference type="Gene3D" id="3.40.50.1000">
    <property type="entry name" value="HAD superfamily/HAD-like"/>
    <property type="match status" value="1"/>
</dbReference>
<evidence type="ECO:0000256" key="5">
    <source>
        <dbReference type="ARBA" id="ARBA00022741"/>
    </source>
</evidence>
<dbReference type="AlphaFoldDB" id="A0A544QVL4"/>
<dbReference type="Gene3D" id="2.70.150.10">
    <property type="entry name" value="Calcium-transporting ATPase, cytoplasmic transduction domain A"/>
    <property type="match status" value="1"/>
</dbReference>
<protein>
    <submittedName>
        <fullName evidence="14">HAD family hydrolase</fullName>
    </submittedName>
</protein>
<dbReference type="PRINTS" id="PR01836">
    <property type="entry name" value="MGATPASE"/>
</dbReference>
<dbReference type="SFLD" id="SFLDG00002">
    <property type="entry name" value="C1.7:_P-type_atpase_like"/>
    <property type="match status" value="1"/>
</dbReference>
<evidence type="ECO:0000256" key="10">
    <source>
        <dbReference type="ARBA" id="ARBA00023136"/>
    </source>
</evidence>
<feature type="transmembrane region" description="Helical" evidence="11">
    <location>
        <begin position="800"/>
        <end position="819"/>
    </location>
</feature>
<dbReference type="Pfam" id="PF00689">
    <property type="entry name" value="Cation_ATPase_C"/>
    <property type="match status" value="1"/>
</dbReference>
<dbReference type="PROSITE" id="PS00154">
    <property type="entry name" value="ATPASE_E1_E2"/>
    <property type="match status" value="1"/>
</dbReference>
<dbReference type="Gene3D" id="3.40.1110.10">
    <property type="entry name" value="Calcium-transporting ATPase, cytoplasmic domain N"/>
    <property type="match status" value="1"/>
</dbReference>
<dbReference type="InterPro" id="IPR036412">
    <property type="entry name" value="HAD-like_sf"/>
</dbReference>
<dbReference type="InterPro" id="IPR023298">
    <property type="entry name" value="ATPase_P-typ_TM_dom_sf"/>
</dbReference>
<dbReference type="GO" id="GO:0015444">
    <property type="term" value="F:P-type magnesium transporter activity"/>
    <property type="evidence" value="ECO:0007669"/>
    <property type="project" value="InterPro"/>
</dbReference>
<evidence type="ECO:0000256" key="11">
    <source>
        <dbReference type="SAM" id="Phobius"/>
    </source>
</evidence>
<dbReference type="SFLD" id="SFLDS00003">
    <property type="entry name" value="Haloacid_Dehalogenase"/>
    <property type="match status" value="1"/>
</dbReference>
<keyword evidence="14" id="KW-0378">Hydrolase</keyword>
<dbReference type="OrthoDB" id="9760364at2"/>
<keyword evidence="6" id="KW-0067">ATP-binding</keyword>
<dbReference type="SUPFAM" id="SSF81665">
    <property type="entry name" value="Calcium ATPase, transmembrane domain M"/>
    <property type="match status" value="1"/>
</dbReference>
<dbReference type="SFLD" id="SFLDF00027">
    <property type="entry name" value="p-type_atpase"/>
    <property type="match status" value="1"/>
</dbReference>
<dbReference type="Proteomes" id="UP000317863">
    <property type="component" value="Unassembled WGS sequence"/>
</dbReference>
<dbReference type="GO" id="GO:0016887">
    <property type="term" value="F:ATP hydrolysis activity"/>
    <property type="evidence" value="ECO:0007669"/>
    <property type="project" value="InterPro"/>
</dbReference>
<organism evidence="14 15">
    <name type="scientific">Peptacetobacter hominis</name>
    <dbReference type="NCBI Taxonomy" id="2743610"/>
    <lineage>
        <taxon>Bacteria</taxon>
        <taxon>Bacillati</taxon>
        <taxon>Bacillota</taxon>
        <taxon>Clostridia</taxon>
        <taxon>Peptostreptococcales</taxon>
        <taxon>Peptostreptococcaceae</taxon>
        <taxon>Peptacetobacter</taxon>
    </lineage>
</organism>
<evidence type="ECO:0000256" key="7">
    <source>
        <dbReference type="ARBA" id="ARBA00022842"/>
    </source>
</evidence>
<evidence type="ECO:0000313" key="15">
    <source>
        <dbReference type="Proteomes" id="UP000317863"/>
    </source>
</evidence>